<feature type="domain" description="Phosphoadenosine phosphosulphate reductase" evidence="1">
    <location>
        <begin position="172"/>
        <end position="265"/>
    </location>
</feature>
<dbReference type="PANTHER" id="PTHR43196">
    <property type="entry name" value="SULFATE ADENYLYLTRANSFERASE SUBUNIT 2"/>
    <property type="match status" value="1"/>
</dbReference>
<feature type="domain" description="Phosphoadenosine phosphosulphate reductase" evidence="1">
    <location>
        <begin position="52"/>
        <end position="100"/>
    </location>
</feature>
<dbReference type="EMBL" id="SNRY01000238">
    <property type="protein sequence ID" value="KAA6344043.1"/>
    <property type="molecule type" value="Genomic_DNA"/>
</dbReference>
<comment type="caution">
    <text evidence="2">The sequence shown here is derived from an EMBL/GenBank/DDBJ whole genome shotgun (WGS) entry which is preliminary data.</text>
</comment>
<reference evidence="2" key="1">
    <citation type="submission" date="2019-03" db="EMBL/GenBank/DDBJ databases">
        <title>Single cell metagenomics reveals metabolic interactions within the superorganism composed of flagellate Streblomastix strix and complex community of Bacteroidetes bacteria on its surface.</title>
        <authorList>
            <person name="Treitli S.C."/>
            <person name="Kolisko M."/>
            <person name="Husnik F."/>
            <person name="Keeling P."/>
            <person name="Hampl V."/>
        </authorList>
    </citation>
    <scope>NUCLEOTIDE SEQUENCE</scope>
    <source>
        <strain evidence="2">STM</strain>
    </source>
</reference>
<name>A0A5J4SFJ3_9ZZZZ</name>
<evidence type="ECO:0000259" key="1">
    <source>
        <dbReference type="Pfam" id="PF01507"/>
    </source>
</evidence>
<evidence type="ECO:0000313" key="2">
    <source>
        <dbReference type="EMBL" id="KAA6344043.1"/>
    </source>
</evidence>
<accession>A0A5J4SFJ3</accession>
<dbReference type="InterPro" id="IPR014729">
    <property type="entry name" value="Rossmann-like_a/b/a_fold"/>
</dbReference>
<keyword evidence="2" id="KW-0560">Oxidoreductase</keyword>
<sequence>MHDTIYLKGIDSIMYSEVLQELNKKIEWSLEQKIDHTIGTIETFIYKTNKTPYISFSGGKDSTVLLDIARRFINPDMKAVFCNTGNEYPEIVNFVKQTDNVTIIHPTKKIKDIIETYGFPLISKETSYKVFQARTTKSERLLDIRLTGGGGKIGKIPEKWKFLIDAPFQISDRCCYYLKKKPFQKYEKETEELPIIGVMTSESRMRKMSYAKRGECNSFETKIVTSYPLSIWTDKDIWDYIHKFNVPYCCLYDNEEVKRTGCMFCGFGAQFKNECRFDVLKKEHERIFNIIMNYENNGITYKEALEYIGIEI</sequence>
<dbReference type="InterPro" id="IPR002500">
    <property type="entry name" value="PAPS_reduct_dom"/>
</dbReference>
<dbReference type="SUPFAM" id="SSF52402">
    <property type="entry name" value="Adenine nucleotide alpha hydrolases-like"/>
    <property type="match status" value="1"/>
</dbReference>
<gene>
    <name evidence="2" type="ORF">EZS27_008300</name>
</gene>
<dbReference type="EC" id="1.8.4.8" evidence="2"/>
<dbReference type="Pfam" id="PF01507">
    <property type="entry name" value="PAPS_reduct"/>
    <property type="match status" value="2"/>
</dbReference>
<dbReference type="PANTHER" id="PTHR43196:SF2">
    <property type="entry name" value="PHOSPHOADENOSINE PHOSPHOSULFATE REDUCTASE"/>
    <property type="match status" value="1"/>
</dbReference>
<protein>
    <submittedName>
        <fullName evidence="2">Phosphoadenosine phosphosulfate reductase</fullName>
        <ecNumber evidence="2">1.8.4.8</ecNumber>
    </submittedName>
</protein>
<dbReference type="AlphaFoldDB" id="A0A5J4SFJ3"/>
<proteinExistence type="predicted"/>
<dbReference type="GO" id="GO:0004604">
    <property type="term" value="F:phosphoadenylyl-sulfate reductase (thioredoxin) activity"/>
    <property type="evidence" value="ECO:0007669"/>
    <property type="project" value="UniProtKB-EC"/>
</dbReference>
<organism evidence="2">
    <name type="scientific">termite gut metagenome</name>
    <dbReference type="NCBI Taxonomy" id="433724"/>
    <lineage>
        <taxon>unclassified sequences</taxon>
        <taxon>metagenomes</taxon>
        <taxon>organismal metagenomes</taxon>
    </lineage>
</organism>
<dbReference type="InterPro" id="IPR050128">
    <property type="entry name" value="Sulfate_adenylyltrnsfr_sub2"/>
</dbReference>
<dbReference type="Gene3D" id="3.40.50.620">
    <property type="entry name" value="HUPs"/>
    <property type="match status" value="1"/>
</dbReference>